<feature type="transmembrane region" description="Helical" evidence="1">
    <location>
        <begin position="35"/>
        <end position="52"/>
    </location>
</feature>
<evidence type="ECO:0000313" key="3">
    <source>
        <dbReference type="Proteomes" id="UP000095401"/>
    </source>
</evidence>
<proteinExistence type="predicted"/>
<dbReference type="KEGG" id="aprs:BI364_03450"/>
<keyword evidence="1" id="KW-1133">Transmembrane helix</keyword>
<dbReference type="Proteomes" id="UP000095401">
    <property type="component" value="Chromosome"/>
</dbReference>
<evidence type="ECO:0008006" key="4">
    <source>
        <dbReference type="Google" id="ProtNLM"/>
    </source>
</evidence>
<name>A0A1D8ISN1_9GAMM</name>
<dbReference type="AlphaFoldDB" id="A0A1D8ISN1"/>
<protein>
    <recommendedName>
        <fullName evidence="4">TM2 domain-containing protein</fullName>
    </recommendedName>
</protein>
<reference evidence="3" key="1">
    <citation type="submission" date="2016-09" db="EMBL/GenBank/DDBJ databases">
        <title>Acidihalobacter prosperus F5.</title>
        <authorList>
            <person name="Khaleque H.N."/>
            <person name="Ramsay J.P."/>
            <person name="Kaksonen A.H."/>
            <person name="Boxall N.J."/>
            <person name="Watkin E.L.J."/>
        </authorList>
    </citation>
    <scope>NUCLEOTIDE SEQUENCE [LARGE SCALE GENOMIC DNA]</scope>
    <source>
        <strain evidence="3">F5</strain>
    </source>
</reference>
<sequence>MALSFLLTGAGQLYNGAYLRGLVLAALYVAGATAAVRYGYPVLLWIPFWIWGMEDARRGARRGNRTLLDHLAAEIAAHKSQA</sequence>
<keyword evidence="1" id="KW-0472">Membrane</keyword>
<organism evidence="2 3">
    <name type="scientific">Acidihalobacter yilgarnensis</name>
    <dbReference type="NCBI Taxonomy" id="2819280"/>
    <lineage>
        <taxon>Bacteria</taxon>
        <taxon>Pseudomonadati</taxon>
        <taxon>Pseudomonadota</taxon>
        <taxon>Gammaproteobacteria</taxon>
        <taxon>Chromatiales</taxon>
        <taxon>Ectothiorhodospiraceae</taxon>
        <taxon>Acidihalobacter</taxon>
    </lineage>
</organism>
<evidence type="ECO:0000313" key="2">
    <source>
        <dbReference type="EMBL" id="AOU99512.1"/>
    </source>
</evidence>
<keyword evidence="1" id="KW-0812">Transmembrane</keyword>
<accession>A0A1D8ISN1</accession>
<dbReference type="EMBL" id="CP017415">
    <property type="protein sequence ID" value="AOU99512.1"/>
    <property type="molecule type" value="Genomic_DNA"/>
</dbReference>
<gene>
    <name evidence="2" type="ORF">BI364_03450</name>
</gene>
<evidence type="ECO:0000256" key="1">
    <source>
        <dbReference type="SAM" id="Phobius"/>
    </source>
</evidence>
<keyword evidence="3" id="KW-1185">Reference proteome</keyword>